<sequence>MRKFAIEKAQQQRKIEQAQRQHAASEARTQRQELALEEQSTEKQGNRIWIIPEFDADRAESEYIIETIRDALPEYYCQLAHAPELTEEDVYQLMAENSPTGNSDE</sequence>
<keyword evidence="3" id="KW-1185">Reference proteome</keyword>
<gene>
    <name evidence="2" type="ORF">JMJ58_14980</name>
</gene>
<feature type="region of interest" description="Disordered" evidence="1">
    <location>
        <begin position="1"/>
        <end position="43"/>
    </location>
</feature>
<dbReference type="Proteomes" id="UP000637819">
    <property type="component" value="Chromosome"/>
</dbReference>
<dbReference type="GeneID" id="62876454"/>
<dbReference type="RefSeq" id="WP_204747097.1">
    <property type="nucleotide sequence ID" value="NZ_CP069188.1"/>
</dbReference>
<evidence type="ECO:0000313" key="2">
    <source>
        <dbReference type="EMBL" id="QRV14238.1"/>
    </source>
</evidence>
<accession>A0A8T8DXC5</accession>
<proteinExistence type="predicted"/>
<protein>
    <submittedName>
        <fullName evidence="2">Uncharacterized protein</fullName>
    </submittedName>
</protein>
<feature type="compositionally biased region" description="Basic and acidic residues" evidence="1">
    <location>
        <begin position="13"/>
        <end position="31"/>
    </location>
</feature>
<name>A0A8T8DXC5_9EURY</name>
<reference evidence="2 3" key="1">
    <citation type="submission" date="2021-01" db="EMBL/GenBank/DDBJ databases">
        <title>Genome Sequence and Methylation Pattern of Haloterrigena salifodinae BOL5-1, An Extremely Halophilic Archaeon from a Bolivian Salt Mine.</title>
        <authorList>
            <person name="DasSarma P."/>
            <person name="Anton B.P."/>
            <person name="DasSarma S.L."/>
            <person name="von Ehrenheim H.A.L."/>
            <person name="Martinez F.L."/>
            <person name="Guzman D."/>
            <person name="Roberts R.J."/>
            <person name="DasSarma S."/>
        </authorList>
    </citation>
    <scope>NUCLEOTIDE SEQUENCE [LARGE SCALE GENOMIC DNA]</scope>
    <source>
        <strain evidence="2 3">BOL5-1</strain>
    </source>
</reference>
<dbReference type="EMBL" id="CP069188">
    <property type="protein sequence ID" value="QRV14238.1"/>
    <property type="molecule type" value="Genomic_DNA"/>
</dbReference>
<dbReference type="KEGG" id="hsal:JMJ58_14980"/>
<evidence type="ECO:0000313" key="3">
    <source>
        <dbReference type="Proteomes" id="UP000637819"/>
    </source>
</evidence>
<organism evidence="2 3">
    <name type="scientific">Haloterrigena salifodinae</name>
    <dbReference type="NCBI Taxonomy" id="2675099"/>
    <lineage>
        <taxon>Archaea</taxon>
        <taxon>Methanobacteriati</taxon>
        <taxon>Methanobacteriota</taxon>
        <taxon>Stenosarchaea group</taxon>
        <taxon>Halobacteria</taxon>
        <taxon>Halobacteriales</taxon>
        <taxon>Natrialbaceae</taxon>
        <taxon>Haloterrigena</taxon>
    </lineage>
</organism>
<evidence type="ECO:0000256" key="1">
    <source>
        <dbReference type="SAM" id="MobiDB-lite"/>
    </source>
</evidence>
<dbReference type="AlphaFoldDB" id="A0A8T8DXC5"/>